<accession>A0AAW0L2Y1</accession>
<reference evidence="1 2" key="1">
    <citation type="journal article" date="2018" name="Sci. Data">
        <title>The draft genome sequence of cork oak.</title>
        <authorList>
            <person name="Ramos A.M."/>
            <person name="Usie A."/>
            <person name="Barbosa P."/>
            <person name="Barros P.M."/>
            <person name="Capote T."/>
            <person name="Chaves I."/>
            <person name="Simoes F."/>
            <person name="Abreu I."/>
            <person name="Carrasquinho I."/>
            <person name="Faro C."/>
            <person name="Guimaraes J.B."/>
            <person name="Mendonca D."/>
            <person name="Nobrega F."/>
            <person name="Rodrigues L."/>
            <person name="Saibo N.J.M."/>
            <person name="Varela M.C."/>
            <person name="Egas C."/>
            <person name="Matos J."/>
            <person name="Miguel C.M."/>
            <person name="Oliveira M.M."/>
            <person name="Ricardo C.P."/>
            <person name="Goncalves S."/>
        </authorList>
    </citation>
    <scope>NUCLEOTIDE SEQUENCE [LARGE SCALE GENOMIC DNA]</scope>
    <source>
        <strain evidence="2">cv. HL8</strain>
    </source>
</reference>
<dbReference type="AlphaFoldDB" id="A0AAW0L2Y1"/>
<dbReference type="Proteomes" id="UP000237347">
    <property type="component" value="Unassembled WGS sequence"/>
</dbReference>
<proteinExistence type="predicted"/>
<sequence length="164" mass="18315">MPCGRPKLDLVQRSSPKISHHLQRQLGLGVEGGKFKSLTLLLTPLSHFETGQILLFFFLFNVLFLQGSLYKWLYCISPPSLSPSTVFSLLDGSSTSQSLTLPLYNAEAENSKERAVGFIEADISNYHYKFTGNLRDLGSKLPPKVDDHPSPIDFFNIVINMVVL</sequence>
<protein>
    <submittedName>
        <fullName evidence="1">Uncharacterized protein</fullName>
    </submittedName>
</protein>
<comment type="caution">
    <text evidence="1">The sequence shown here is derived from an EMBL/GenBank/DDBJ whole genome shotgun (WGS) entry which is preliminary data.</text>
</comment>
<evidence type="ECO:0000313" key="1">
    <source>
        <dbReference type="EMBL" id="KAK7845635.1"/>
    </source>
</evidence>
<dbReference type="EMBL" id="PKMF04000167">
    <property type="protein sequence ID" value="KAK7845635.1"/>
    <property type="molecule type" value="Genomic_DNA"/>
</dbReference>
<evidence type="ECO:0000313" key="2">
    <source>
        <dbReference type="Proteomes" id="UP000237347"/>
    </source>
</evidence>
<organism evidence="1 2">
    <name type="scientific">Quercus suber</name>
    <name type="common">Cork oak</name>
    <dbReference type="NCBI Taxonomy" id="58331"/>
    <lineage>
        <taxon>Eukaryota</taxon>
        <taxon>Viridiplantae</taxon>
        <taxon>Streptophyta</taxon>
        <taxon>Embryophyta</taxon>
        <taxon>Tracheophyta</taxon>
        <taxon>Spermatophyta</taxon>
        <taxon>Magnoliopsida</taxon>
        <taxon>eudicotyledons</taxon>
        <taxon>Gunneridae</taxon>
        <taxon>Pentapetalae</taxon>
        <taxon>rosids</taxon>
        <taxon>fabids</taxon>
        <taxon>Fagales</taxon>
        <taxon>Fagaceae</taxon>
        <taxon>Quercus</taxon>
    </lineage>
</organism>
<keyword evidence="2" id="KW-1185">Reference proteome</keyword>
<name>A0AAW0L2Y1_QUESU</name>
<gene>
    <name evidence="1" type="ORF">CFP56_009066</name>
</gene>